<evidence type="ECO:0000313" key="3">
    <source>
        <dbReference type="Proteomes" id="UP000008549"/>
    </source>
</evidence>
<dbReference type="AlphaFoldDB" id="B6IFA0"/>
<dbReference type="GeneID" id="68917099"/>
<evidence type="ECO:0000313" key="2">
    <source>
        <dbReference type="EMBL" id="CAR98580.1"/>
    </source>
</evidence>
<dbReference type="InParanoid" id="B6IFA0"/>
<evidence type="ECO:0000256" key="1">
    <source>
        <dbReference type="SAM" id="MobiDB-lite"/>
    </source>
</evidence>
<name>B6IFA0_CAEBR</name>
<dbReference type="EMBL" id="HE601438">
    <property type="protein sequence ID" value="CAR98580.1"/>
    <property type="molecule type" value="Genomic_DNA"/>
</dbReference>
<proteinExistence type="predicted"/>
<dbReference type="RefSeq" id="XP_045098151.1">
    <property type="nucleotide sequence ID" value="XM_045242445.1"/>
</dbReference>
<dbReference type="Proteomes" id="UP000008549">
    <property type="component" value="Unassembled WGS sequence"/>
</dbReference>
<accession>B6IFA0</accession>
<dbReference type="CTD" id="68917099"/>
<reference evidence="2 3" key="1">
    <citation type="journal article" date="2003" name="PLoS Biol.">
        <title>The genome sequence of Caenorhabditis briggsae: a platform for comparative genomics.</title>
        <authorList>
            <person name="Stein L.D."/>
            <person name="Bao Z."/>
            <person name="Blasiar D."/>
            <person name="Blumenthal T."/>
            <person name="Brent M.R."/>
            <person name="Chen N."/>
            <person name="Chinwalla A."/>
            <person name="Clarke L."/>
            <person name="Clee C."/>
            <person name="Coghlan A."/>
            <person name="Coulson A."/>
            <person name="D'Eustachio P."/>
            <person name="Fitch D.H."/>
            <person name="Fulton L.A."/>
            <person name="Fulton R.E."/>
            <person name="Griffiths-Jones S."/>
            <person name="Harris T.W."/>
            <person name="Hillier L.W."/>
            <person name="Kamath R."/>
            <person name="Kuwabara P.E."/>
            <person name="Mardis E.R."/>
            <person name="Marra M.A."/>
            <person name="Miner T.L."/>
            <person name="Minx P."/>
            <person name="Mullikin J.C."/>
            <person name="Plumb R.W."/>
            <person name="Rogers J."/>
            <person name="Schein J.E."/>
            <person name="Sohrmann M."/>
            <person name="Spieth J."/>
            <person name="Stajich J.E."/>
            <person name="Wei C."/>
            <person name="Willey D."/>
            <person name="Wilson R.K."/>
            <person name="Durbin R."/>
            <person name="Waterston R.H."/>
        </authorList>
    </citation>
    <scope>NUCLEOTIDE SEQUENCE [LARGE SCALE GENOMIC DNA]</scope>
    <source>
        <strain evidence="2 3">AF16</strain>
    </source>
</reference>
<sequence>MKKTLEEEKSTESSRINKKMGKRPNKENGYENLHNDNKLAVYIALKKRTRVHLHKNKNEGAF</sequence>
<feature type="compositionally biased region" description="Basic and acidic residues" evidence="1">
    <location>
        <begin position="1"/>
        <end position="12"/>
    </location>
</feature>
<feature type="region of interest" description="Disordered" evidence="1">
    <location>
        <begin position="1"/>
        <end position="33"/>
    </location>
</feature>
<feature type="compositionally biased region" description="Basic and acidic residues" evidence="1">
    <location>
        <begin position="24"/>
        <end position="33"/>
    </location>
</feature>
<dbReference type="HOGENOM" id="CLU_2906167_0_0_1"/>
<protein>
    <submittedName>
        <fullName evidence="2">Protein CBG25615</fullName>
    </submittedName>
</protein>
<gene>
    <name evidence="2" type="ORF">CBG25615</name>
    <name evidence="2" type="ORF">CBG_25615</name>
</gene>
<organism evidence="2 3">
    <name type="scientific">Caenorhabditis briggsae</name>
    <dbReference type="NCBI Taxonomy" id="6238"/>
    <lineage>
        <taxon>Eukaryota</taxon>
        <taxon>Metazoa</taxon>
        <taxon>Ecdysozoa</taxon>
        <taxon>Nematoda</taxon>
        <taxon>Chromadorea</taxon>
        <taxon>Rhabditida</taxon>
        <taxon>Rhabditina</taxon>
        <taxon>Rhabditomorpha</taxon>
        <taxon>Rhabditoidea</taxon>
        <taxon>Rhabditidae</taxon>
        <taxon>Peloderinae</taxon>
        <taxon>Caenorhabditis</taxon>
    </lineage>
</organism>
<reference evidence="2 3" key="2">
    <citation type="journal article" date="2011" name="PLoS Genet.">
        <title>Caenorhabditis briggsae recombinant inbred line genotypes reveal inter-strain incompatibility and the evolution of recombination.</title>
        <authorList>
            <person name="Ross J.A."/>
            <person name="Koboldt D.C."/>
            <person name="Staisch J.E."/>
            <person name="Chamberlin H.M."/>
            <person name="Gupta B.P."/>
            <person name="Miller R.D."/>
            <person name="Baird S.E."/>
            <person name="Haag E.S."/>
        </authorList>
    </citation>
    <scope>NUCLEOTIDE SEQUENCE [LARGE SCALE GENOMIC DNA]</scope>
    <source>
        <strain evidence="2 3">AF16</strain>
    </source>
</reference>
<dbReference type="KEGG" id="cbr:CBG_25615"/>
<keyword evidence="3" id="KW-1185">Reference proteome</keyword>